<dbReference type="Proteomes" id="UP000019384">
    <property type="component" value="Unassembled WGS sequence"/>
</dbReference>
<dbReference type="GO" id="GO:0017148">
    <property type="term" value="P:negative regulation of translation"/>
    <property type="evidence" value="ECO:0007669"/>
    <property type="project" value="TreeGrafter"/>
</dbReference>
<dbReference type="GeneID" id="34522604"/>
<dbReference type="InterPro" id="IPR005823">
    <property type="entry name" value="Ribosomal_uL13_bac-type"/>
</dbReference>
<dbReference type="GO" id="GO:0003729">
    <property type="term" value="F:mRNA binding"/>
    <property type="evidence" value="ECO:0007669"/>
    <property type="project" value="TreeGrafter"/>
</dbReference>
<comment type="similarity">
    <text evidence="1">Belongs to the universal ribosomal protein uL13 family.</text>
</comment>
<evidence type="ECO:0000256" key="3">
    <source>
        <dbReference type="ARBA" id="ARBA00023274"/>
    </source>
</evidence>
<gene>
    <name evidence="4" type="ORF">KUCA_T00005216001</name>
</gene>
<dbReference type="CDD" id="cd00392">
    <property type="entry name" value="Ribosomal_L13"/>
    <property type="match status" value="1"/>
</dbReference>
<dbReference type="InterPro" id="IPR005822">
    <property type="entry name" value="Ribosomal_uL13"/>
</dbReference>
<dbReference type="Pfam" id="PF00572">
    <property type="entry name" value="Ribosomal_L13"/>
    <property type="match status" value="1"/>
</dbReference>
<dbReference type="GO" id="GO:0006412">
    <property type="term" value="P:translation"/>
    <property type="evidence" value="ECO:0007669"/>
    <property type="project" value="InterPro"/>
</dbReference>
<keyword evidence="2" id="KW-0689">Ribosomal protein</keyword>
<dbReference type="HOGENOM" id="CLU_082184_1_1_1"/>
<dbReference type="SUPFAM" id="SSF52161">
    <property type="entry name" value="Ribosomal protein L13"/>
    <property type="match status" value="1"/>
</dbReference>
<evidence type="ECO:0000313" key="4">
    <source>
        <dbReference type="EMBL" id="CDK29228.1"/>
    </source>
</evidence>
<protein>
    <recommendedName>
        <fullName evidence="6">Ribosomal protein L13</fullName>
    </recommendedName>
</protein>
<evidence type="ECO:0008006" key="6">
    <source>
        <dbReference type="Google" id="ProtNLM"/>
    </source>
</evidence>
<dbReference type="PANTHER" id="PTHR11545">
    <property type="entry name" value="RIBOSOMAL PROTEIN L13"/>
    <property type="match status" value="1"/>
</dbReference>
<dbReference type="Gene3D" id="3.90.1180.10">
    <property type="entry name" value="Ribosomal protein L13"/>
    <property type="match status" value="1"/>
</dbReference>
<reference evidence="4" key="1">
    <citation type="submission" date="2013-12" db="EMBL/GenBank/DDBJ databases">
        <authorList>
            <person name="Genoscope - CEA"/>
        </authorList>
    </citation>
    <scope>NUCLEOTIDE SEQUENCE</scope>
    <source>
        <strain evidence="4">CBS 1993</strain>
    </source>
</reference>
<name>W6MS51_9ASCO</name>
<dbReference type="OrthoDB" id="274622at2759"/>
<dbReference type="EMBL" id="HG793130">
    <property type="protein sequence ID" value="CDK29228.1"/>
    <property type="molecule type" value="Genomic_DNA"/>
</dbReference>
<dbReference type="GO" id="GO:0003735">
    <property type="term" value="F:structural constituent of ribosome"/>
    <property type="evidence" value="ECO:0007669"/>
    <property type="project" value="EnsemblFungi"/>
</dbReference>
<evidence type="ECO:0000256" key="2">
    <source>
        <dbReference type="ARBA" id="ARBA00022980"/>
    </source>
</evidence>
<keyword evidence="5" id="KW-1185">Reference proteome</keyword>
<dbReference type="PIRSF" id="PIRSF002181">
    <property type="entry name" value="Ribosomal_L13"/>
    <property type="match status" value="1"/>
</dbReference>
<evidence type="ECO:0000313" key="5">
    <source>
        <dbReference type="Proteomes" id="UP000019384"/>
    </source>
</evidence>
<dbReference type="PANTHER" id="PTHR11545:SF2">
    <property type="entry name" value="LARGE RIBOSOMAL SUBUNIT PROTEIN UL13M"/>
    <property type="match status" value="1"/>
</dbReference>
<dbReference type="InterPro" id="IPR036899">
    <property type="entry name" value="Ribosomal_uL13_sf"/>
</dbReference>
<sequence length="174" mass="19723">MSNKIGNTAISFARVWHHVDISEDPRTMGRIATQVAIALMGKHKPIYHETQDVGDYVVVSNCSHLKITNPESKTYFSHTTRPGSAKHTPLAKLAADSGYSEVFRRAVSKMLPKNKHRWSRLARLKCVDGSEHPYKNNLIAFADEQPEVVKKLAELEHKKKIQAEYDERIAGKKF</sequence>
<proteinExistence type="inferred from homology"/>
<dbReference type="AlphaFoldDB" id="W6MS51"/>
<dbReference type="HAMAP" id="MF_01366">
    <property type="entry name" value="Ribosomal_uL13"/>
    <property type="match status" value="1"/>
</dbReference>
<accession>W6MS51</accession>
<dbReference type="NCBIfam" id="TIGR01066">
    <property type="entry name" value="rplM_bact"/>
    <property type="match status" value="1"/>
</dbReference>
<dbReference type="STRING" id="1382522.W6MS51"/>
<dbReference type="RefSeq" id="XP_022461216.1">
    <property type="nucleotide sequence ID" value="XM_022600390.1"/>
</dbReference>
<reference evidence="4" key="2">
    <citation type="submission" date="2014-02" db="EMBL/GenBank/DDBJ databases">
        <title>Complete DNA sequence of /Kuraishia capsulata/ illustrates novel genomic features among budding yeasts (/Saccharomycotina/).</title>
        <authorList>
            <person name="Morales L."/>
            <person name="Noel B."/>
            <person name="Porcel B."/>
            <person name="Marcet-Houben M."/>
            <person name="Hullo M-F."/>
            <person name="Sacerdot C."/>
            <person name="Tekaia F."/>
            <person name="Leh-Louis V."/>
            <person name="Despons L."/>
            <person name="Khanna V."/>
            <person name="Aury J-M."/>
            <person name="Barbe V."/>
            <person name="Couloux A."/>
            <person name="Labadie K."/>
            <person name="Pelletier E."/>
            <person name="Souciet J-L."/>
            <person name="Boekhout T."/>
            <person name="Gabaldon T."/>
            <person name="Wincker P."/>
            <person name="Dujon B."/>
        </authorList>
    </citation>
    <scope>NUCLEOTIDE SEQUENCE</scope>
    <source>
        <strain evidence="4">CBS 1993</strain>
    </source>
</reference>
<organism evidence="4 5">
    <name type="scientific">Kuraishia capsulata CBS 1993</name>
    <dbReference type="NCBI Taxonomy" id="1382522"/>
    <lineage>
        <taxon>Eukaryota</taxon>
        <taxon>Fungi</taxon>
        <taxon>Dikarya</taxon>
        <taxon>Ascomycota</taxon>
        <taxon>Saccharomycotina</taxon>
        <taxon>Pichiomycetes</taxon>
        <taxon>Pichiales</taxon>
        <taxon>Pichiaceae</taxon>
        <taxon>Kuraishia</taxon>
    </lineage>
</organism>
<keyword evidence="3" id="KW-0687">Ribonucleoprotein</keyword>
<evidence type="ECO:0000256" key="1">
    <source>
        <dbReference type="ARBA" id="ARBA00006227"/>
    </source>
</evidence>
<dbReference type="GO" id="GO:0005762">
    <property type="term" value="C:mitochondrial large ribosomal subunit"/>
    <property type="evidence" value="ECO:0007669"/>
    <property type="project" value="EnsemblFungi"/>
</dbReference>